<dbReference type="Proteomes" id="UP000030745">
    <property type="component" value="Unassembled WGS sequence"/>
</dbReference>
<organism evidence="2 3">
    <name type="scientific">Saprolegnia parasitica (strain CBS 223.65)</name>
    <dbReference type="NCBI Taxonomy" id="695850"/>
    <lineage>
        <taxon>Eukaryota</taxon>
        <taxon>Sar</taxon>
        <taxon>Stramenopiles</taxon>
        <taxon>Oomycota</taxon>
        <taxon>Saprolegniomycetes</taxon>
        <taxon>Saprolegniales</taxon>
        <taxon>Saprolegniaceae</taxon>
        <taxon>Saprolegnia</taxon>
    </lineage>
</organism>
<reference evidence="2 3" key="1">
    <citation type="journal article" date="2013" name="PLoS Genet.">
        <title>Distinctive expansion of potential virulence genes in the genome of the oomycete fish pathogen Saprolegnia parasitica.</title>
        <authorList>
            <person name="Jiang R.H."/>
            <person name="de Bruijn I."/>
            <person name="Haas B.J."/>
            <person name="Belmonte R."/>
            <person name="Lobach L."/>
            <person name="Christie J."/>
            <person name="van den Ackerveken G."/>
            <person name="Bottin A."/>
            <person name="Bulone V."/>
            <person name="Diaz-Moreno S.M."/>
            <person name="Dumas B."/>
            <person name="Fan L."/>
            <person name="Gaulin E."/>
            <person name="Govers F."/>
            <person name="Grenville-Briggs L.J."/>
            <person name="Horner N.R."/>
            <person name="Levin J.Z."/>
            <person name="Mammella M."/>
            <person name="Meijer H.J."/>
            <person name="Morris P."/>
            <person name="Nusbaum C."/>
            <person name="Oome S."/>
            <person name="Phillips A.J."/>
            <person name="van Rooyen D."/>
            <person name="Rzeszutek E."/>
            <person name="Saraiva M."/>
            <person name="Secombes C.J."/>
            <person name="Seidl M.F."/>
            <person name="Snel B."/>
            <person name="Stassen J.H."/>
            <person name="Sykes S."/>
            <person name="Tripathy S."/>
            <person name="van den Berg H."/>
            <person name="Vega-Arreguin J.C."/>
            <person name="Wawra S."/>
            <person name="Young S.K."/>
            <person name="Zeng Q."/>
            <person name="Dieguez-Uribeondo J."/>
            <person name="Russ C."/>
            <person name="Tyler B.M."/>
            <person name="van West P."/>
        </authorList>
    </citation>
    <scope>NUCLEOTIDE SEQUENCE [LARGE SCALE GENOMIC DNA]</scope>
    <source>
        <strain evidence="2 3">CBS 223.65</strain>
    </source>
</reference>
<dbReference type="RefSeq" id="XP_012195463.1">
    <property type="nucleotide sequence ID" value="XM_012340073.1"/>
</dbReference>
<dbReference type="AlphaFoldDB" id="A0A067D479"/>
<proteinExistence type="predicted"/>
<feature type="coiled-coil region" evidence="1">
    <location>
        <begin position="460"/>
        <end position="541"/>
    </location>
</feature>
<keyword evidence="3" id="KW-1185">Reference proteome</keyword>
<dbReference type="KEGG" id="spar:SPRG_01706"/>
<feature type="coiled-coil region" evidence="1">
    <location>
        <begin position="192"/>
        <end position="237"/>
    </location>
</feature>
<dbReference type="VEuPathDB" id="FungiDB:SPRG_01706"/>
<dbReference type="OMA" id="CKGHEDI"/>
<evidence type="ECO:0000313" key="2">
    <source>
        <dbReference type="EMBL" id="KDO33827.1"/>
    </source>
</evidence>
<name>A0A067D479_SAPPC</name>
<sequence>MAEGAATQQDIVAAMRVHTKKCIDGIQDRHLAQLREIKKVVSQDQENFINAYKAQRALTETATTKAVAAEAHIVELTAKCDGLVAANDNVGAQLAALQLTADELRADADCLQSQLQASEQHVRDLSVRETGVVNANTALQSKIGTLQVQLRTAVSESNEYKKRHDELALTCKGHEDISTQQKSDLVASNVRLKIATAEVQASSEKLKALAAEKDGVIARLQNELAASKADAERAITEAMRKHQSELAAALMELEEVRTPLAANVAAAEASTSLSDLLFVDGDHFAADLQRLEDDLATSKAELAEAAAAAAASKATIDVLSTEKLALAATVQEQKDGLAAMTLQLRESVQRTDASTQQIAALFNEKKRLASVLKRLDEALATSKAELAEAAAASKVTIEALSTEKLALAATLQDKTKALAAMTVQLDKAMACIDADKEQIESLFDEKSRLTSALVVHEAAIEAFNAERDATKAELEQTKAESQQRADTSINMCRNFESEKDEWHLRIAQLSTDLSDAKEQQMEALRGEASRLTSLVAQQEAAIAAATSELADAVTASQLALEAAHQEKTDALAAMTLQLRDAADDKQQQIKVLLAEKDHLTAVIQLHDAASTAELDEMRTQWEDLCATKDATVRQLHADLDVSTTALTLAQVAATASAQQINALAAANRRLQQAYGQLATELATTKAAAKQAQANLDYATATCAMRMEEADARQARLLATIEMLQARVPNQAPMVCDQCARLKALLEQSSTVIASLRADRAAALDQAKPDADIVRAFFARVDAVFPILHSNAIEPLIQGMYQGDTRVFEATDGFTVFPRCLLE</sequence>
<dbReference type="OrthoDB" id="10601327at2759"/>
<keyword evidence="1" id="KW-0175">Coiled coil</keyword>
<feature type="coiled-coil region" evidence="1">
    <location>
        <begin position="87"/>
        <end position="121"/>
    </location>
</feature>
<protein>
    <submittedName>
        <fullName evidence="2">Uncharacterized protein</fullName>
    </submittedName>
</protein>
<feature type="coiled-coil region" evidence="1">
    <location>
        <begin position="358"/>
        <end position="392"/>
    </location>
</feature>
<evidence type="ECO:0000256" key="1">
    <source>
        <dbReference type="SAM" id="Coils"/>
    </source>
</evidence>
<accession>A0A067D479</accession>
<evidence type="ECO:0000313" key="3">
    <source>
        <dbReference type="Proteomes" id="UP000030745"/>
    </source>
</evidence>
<dbReference type="EMBL" id="KK583192">
    <property type="protein sequence ID" value="KDO33827.1"/>
    <property type="molecule type" value="Genomic_DNA"/>
</dbReference>
<dbReference type="GeneID" id="24124287"/>
<gene>
    <name evidence="2" type="ORF">SPRG_01706</name>
</gene>